<dbReference type="Proteomes" id="UP001549321">
    <property type="component" value="Unassembled WGS sequence"/>
</dbReference>
<keyword evidence="15" id="KW-1185">Reference proteome</keyword>
<sequence>MRLLPASLSGRLLAGAAVFVTLALVAAAVLISLILQQFVTDQLDQRLDSQMVVVADALQRNSEGKLVLSVDVDGPPFDRLASGWYWQASGDGVDLRSKSLGNGSIDVPPHRFEWRELLSGRGSPAEGTGPAGESLHLRTRTMAAAGQTVTLVVSAPREALLGPMKKALVPLVGSLIAIGVGLLLASFLQVRLGLRPLRHLQASLREIRAGRAQHVSSDQPDELRPLVDELNALIDQNAQGLEAARRHVANLAHGLKTPLATLAMELNEPGADPTGSMRPLVERIEGSVRHHLARARAGALGASGRVSTPLLARCREIASVLGKIHADRNVEAVIVGDGTLAVACEMQDLDEMLGNLLDNAFKWARSRVSLAATAEGQFVVIRIEDDGVGLAEERLPDVLLPGRRLDEAMPGHGFGLSITRELAELYGGSLALRSGPPGGLTAILTLPIASA</sequence>
<dbReference type="InterPro" id="IPR036890">
    <property type="entry name" value="HATPase_C_sf"/>
</dbReference>
<keyword evidence="5" id="KW-0808">Transferase</keyword>
<comment type="caution">
    <text evidence="14">The sequence shown here is derived from an EMBL/GenBank/DDBJ whole genome shotgun (WGS) entry which is preliminary data.</text>
</comment>
<reference evidence="14 15" key="1">
    <citation type="submission" date="2024-06" db="EMBL/GenBank/DDBJ databases">
        <title>Sorghum-associated microbial communities from plants grown in Nebraska, USA.</title>
        <authorList>
            <person name="Schachtman D."/>
        </authorList>
    </citation>
    <scope>NUCLEOTIDE SEQUENCE [LARGE SCALE GENOMIC DNA]</scope>
    <source>
        <strain evidence="14 15">3207</strain>
    </source>
</reference>
<dbReference type="EMBL" id="JBEPSM010000001">
    <property type="protein sequence ID" value="MET4633771.1"/>
    <property type="molecule type" value="Genomic_DNA"/>
</dbReference>
<evidence type="ECO:0000259" key="12">
    <source>
        <dbReference type="PROSITE" id="PS50109"/>
    </source>
</evidence>
<dbReference type="PANTHER" id="PTHR45436:SF5">
    <property type="entry name" value="SENSOR HISTIDINE KINASE TRCS"/>
    <property type="match status" value="1"/>
</dbReference>
<evidence type="ECO:0000256" key="4">
    <source>
        <dbReference type="ARBA" id="ARBA00022553"/>
    </source>
</evidence>
<gene>
    <name evidence="14" type="ORF">ABIE08_001684</name>
</gene>
<evidence type="ECO:0000256" key="10">
    <source>
        <dbReference type="ARBA" id="ARBA00023136"/>
    </source>
</evidence>
<evidence type="ECO:0000313" key="14">
    <source>
        <dbReference type="EMBL" id="MET4633771.1"/>
    </source>
</evidence>
<keyword evidence="9" id="KW-0902">Two-component regulatory system</keyword>
<keyword evidence="8 11" id="KW-1133">Transmembrane helix</keyword>
<dbReference type="Gene3D" id="3.30.565.10">
    <property type="entry name" value="Histidine kinase-like ATPase, C-terminal domain"/>
    <property type="match status" value="1"/>
</dbReference>
<evidence type="ECO:0000313" key="15">
    <source>
        <dbReference type="Proteomes" id="UP001549321"/>
    </source>
</evidence>
<organism evidence="14 15">
    <name type="scientific">Kaistia defluvii</name>
    <dbReference type="NCBI Taxonomy" id="410841"/>
    <lineage>
        <taxon>Bacteria</taxon>
        <taxon>Pseudomonadati</taxon>
        <taxon>Pseudomonadota</taxon>
        <taxon>Alphaproteobacteria</taxon>
        <taxon>Hyphomicrobiales</taxon>
        <taxon>Kaistiaceae</taxon>
        <taxon>Kaistia</taxon>
    </lineage>
</organism>
<dbReference type="GO" id="GO:0016301">
    <property type="term" value="F:kinase activity"/>
    <property type="evidence" value="ECO:0007669"/>
    <property type="project" value="UniProtKB-KW"/>
</dbReference>
<feature type="domain" description="Histidine kinase" evidence="12">
    <location>
        <begin position="250"/>
        <end position="450"/>
    </location>
</feature>
<name>A0ABV2QXN4_9HYPH</name>
<comment type="subcellular location">
    <subcellularLocation>
        <location evidence="2">Membrane</location>
    </subcellularLocation>
</comment>
<evidence type="ECO:0000256" key="3">
    <source>
        <dbReference type="ARBA" id="ARBA00012438"/>
    </source>
</evidence>
<accession>A0ABV2QXN4</accession>
<dbReference type="Pfam" id="PF02518">
    <property type="entry name" value="HATPase_c"/>
    <property type="match status" value="1"/>
</dbReference>
<evidence type="ECO:0000256" key="2">
    <source>
        <dbReference type="ARBA" id="ARBA00004370"/>
    </source>
</evidence>
<dbReference type="PANTHER" id="PTHR45436">
    <property type="entry name" value="SENSOR HISTIDINE KINASE YKOH"/>
    <property type="match status" value="1"/>
</dbReference>
<evidence type="ECO:0000256" key="7">
    <source>
        <dbReference type="ARBA" id="ARBA00022777"/>
    </source>
</evidence>
<feature type="transmembrane region" description="Helical" evidence="11">
    <location>
        <begin position="167"/>
        <end position="188"/>
    </location>
</feature>
<evidence type="ECO:0000256" key="1">
    <source>
        <dbReference type="ARBA" id="ARBA00000085"/>
    </source>
</evidence>
<evidence type="ECO:0000256" key="5">
    <source>
        <dbReference type="ARBA" id="ARBA00022679"/>
    </source>
</evidence>
<dbReference type="InterPro" id="IPR005467">
    <property type="entry name" value="His_kinase_dom"/>
</dbReference>
<evidence type="ECO:0000256" key="9">
    <source>
        <dbReference type="ARBA" id="ARBA00023012"/>
    </source>
</evidence>
<keyword evidence="6 11" id="KW-0812">Transmembrane</keyword>
<dbReference type="SUPFAM" id="SSF47384">
    <property type="entry name" value="Homodimeric domain of signal transducing histidine kinase"/>
    <property type="match status" value="1"/>
</dbReference>
<dbReference type="Gene3D" id="1.10.287.130">
    <property type="match status" value="1"/>
</dbReference>
<dbReference type="PRINTS" id="PR00344">
    <property type="entry name" value="BCTRLSENSOR"/>
</dbReference>
<evidence type="ECO:0000256" key="11">
    <source>
        <dbReference type="SAM" id="Phobius"/>
    </source>
</evidence>
<dbReference type="SMART" id="SM00387">
    <property type="entry name" value="HATPase_c"/>
    <property type="match status" value="1"/>
</dbReference>
<protein>
    <recommendedName>
        <fullName evidence="3">histidine kinase</fullName>
        <ecNumber evidence="3">2.7.13.3</ecNumber>
    </recommendedName>
</protein>
<comment type="catalytic activity">
    <reaction evidence="1">
        <text>ATP + protein L-histidine = ADP + protein N-phospho-L-histidine.</text>
        <dbReference type="EC" id="2.7.13.3"/>
    </reaction>
</comment>
<dbReference type="InterPro" id="IPR036097">
    <property type="entry name" value="HisK_dim/P_sf"/>
</dbReference>
<dbReference type="PROSITE" id="PS50109">
    <property type="entry name" value="HIS_KIN"/>
    <property type="match status" value="1"/>
</dbReference>
<dbReference type="CDD" id="cd00082">
    <property type="entry name" value="HisKA"/>
    <property type="match status" value="1"/>
</dbReference>
<dbReference type="InterPro" id="IPR050428">
    <property type="entry name" value="TCS_sensor_his_kinase"/>
</dbReference>
<dbReference type="InterPro" id="IPR003661">
    <property type="entry name" value="HisK_dim/P_dom"/>
</dbReference>
<keyword evidence="7 14" id="KW-0418">Kinase</keyword>
<evidence type="ECO:0000259" key="13">
    <source>
        <dbReference type="PROSITE" id="PS50885"/>
    </source>
</evidence>
<evidence type="ECO:0000256" key="8">
    <source>
        <dbReference type="ARBA" id="ARBA00022989"/>
    </source>
</evidence>
<dbReference type="InterPro" id="IPR003594">
    <property type="entry name" value="HATPase_dom"/>
</dbReference>
<proteinExistence type="predicted"/>
<feature type="domain" description="HAMP" evidence="13">
    <location>
        <begin position="191"/>
        <end position="242"/>
    </location>
</feature>
<dbReference type="SUPFAM" id="SSF55874">
    <property type="entry name" value="ATPase domain of HSP90 chaperone/DNA topoisomerase II/histidine kinase"/>
    <property type="match status" value="1"/>
</dbReference>
<feature type="transmembrane region" description="Helical" evidence="11">
    <location>
        <begin position="12"/>
        <end position="35"/>
    </location>
</feature>
<keyword evidence="4" id="KW-0597">Phosphoprotein</keyword>
<keyword evidence="10 11" id="KW-0472">Membrane</keyword>
<dbReference type="InterPro" id="IPR003660">
    <property type="entry name" value="HAMP_dom"/>
</dbReference>
<evidence type="ECO:0000256" key="6">
    <source>
        <dbReference type="ARBA" id="ARBA00022692"/>
    </source>
</evidence>
<dbReference type="RefSeq" id="WP_354550241.1">
    <property type="nucleotide sequence ID" value="NZ_JBEPSM010000001.1"/>
</dbReference>
<dbReference type="PROSITE" id="PS50885">
    <property type="entry name" value="HAMP"/>
    <property type="match status" value="1"/>
</dbReference>
<dbReference type="EC" id="2.7.13.3" evidence="3"/>
<dbReference type="InterPro" id="IPR004358">
    <property type="entry name" value="Sig_transdc_His_kin-like_C"/>
</dbReference>